<organism evidence="1 2">
    <name type="scientific">Bifidobacterium miconis</name>
    <dbReference type="NCBI Taxonomy" id="2834435"/>
    <lineage>
        <taxon>Bacteria</taxon>
        <taxon>Bacillati</taxon>
        <taxon>Actinomycetota</taxon>
        <taxon>Actinomycetes</taxon>
        <taxon>Bifidobacteriales</taxon>
        <taxon>Bifidobacteriaceae</taxon>
        <taxon>Bifidobacterium</taxon>
    </lineage>
</organism>
<dbReference type="EMBL" id="JAHBBH010000019">
    <property type="protein sequence ID" value="MBW3092828.1"/>
    <property type="molecule type" value="Genomic_DNA"/>
</dbReference>
<proteinExistence type="predicted"/>
<gene>
    <name evidence="1" type="ORF">KIH79_07805</name>
</gene>
<evidence type="ECO:0000313" key="1">
    <source>
        <dbReference type="EMBL" id="MBW3092828.1"/>
    </source>
</evidence>
<keyword evidence="2" id="KW-1185">Reference proteome</keyword>
<protein>
    <submittedName>
        <fullName evidence="1">Uncharacterized protein</fullName>
    </submittedName>
</protein>
<name>A0ABS6WFJ8_9BIFI</name>
<sequence>MGFIDLVEHLFAHDAPNTAKIGKPLTLRDAKTALAMVAVHQPLADMRKVADAVKQLQDEFPQYATYGMTHYYNEPKRVRFQSEGGRFVDADAIADAFAASAILQDEITIQHLMGDIADNREHRDPAKTPAIPADELAKRTREHLSGTDDAARRAWLFALYDQLDDIDEATKDGLEPLRSALADAAASGAPAAEAPAAADDKSATRAQIVALLFPDPSSAAGDAAHRALSDPQAATDDYMAAVRVFRDHGVSVPESVTLER</sequence>
<dbReference type="RefSeq" id="WP_219058875.1">
    <property type="nucleotide sequence ID" value="NZ_JAHBBH010000019.1"/>
</dbReference>
<accession>A0ABS6WFJ8</accession>
<reference evidence="1 2" key="1">
    <citation type="submission" date="2021-05" db="EMBL/GenBank/DDBJ databases">
        <title>Phylogenetic classification of ten novel species belonging to the genus Bifidobacterium comprising B. colchicus sp. nov., B. abeli sp. nov., B. bicoloris sp. nov., B. guerezis sp. nov., B. rosaliae sp. nov., B. santillanensis sp. nov., B. argentati sp. nov., B. amazzoni sp. nov., B. pluviali sp. nov., and B. pinnaculum sp. nov.</title>
        <authorList>
            <person name="Lugli G.A."/>
            <person name="Ruiz Garcia L."/>
            <person name="Margolles A."/>
            <person name="Ventura M."/>
        </authorList>
    </citation>
    <scope>NUCLEOTIDE SEQUENCE [LARGE SCALE GENOMIC DNA]</scope>
    <source>
        <strain evidence="1 2">82T10</strain>
    </source>
</reference>
<comment type="caution">
    <text evidence="1">The sequence shown here is derived from an EMBL/GenBank/DDBJ whole genome shotgun (WGS) entry which is preliminary data.</text>
</comment>
<evidence type="ECO:0000313" key="2">
    <source>
        <dbReference type="Proteomes" id="UP000700815"/>
    </source>
</evidence>
<dbReference type="Proteomes" id="UP000700815">
    <property type="component" value="Unassembled WGS sequence"/>
</dbReference>